<organism evidence="1 2">
    <name type="scientific">Bacillus timonensis</name>
    <dbReference type="NCBI Taxonomy" id="1033734"/>
    <lineage>
        <taxon>Bacteria</taxon>
        <taxon>Bacillati</taxon>
        <taxon>Bacillota</taxon>
        <taxon>Bacilli</taxon>
        <taxon>Bacillales</taxon>
        <taxon>Bacillaceae</taxon>
        <taxon>Bacillus</taxon>
    </lineage>
</organism>
<accession>A0A4S3PVD0</accession>
<name>A0A4S3PVD0_9BACI</name>
<dbReference type="AlphaFoldDB" id="A0A4S3PVD0"/>
<gene>
    <name evidence="1" type="ORF">E1I69_07020</name>
</gene>
<evidence type="ECO:0000313" key="2">
    <source>
        <dbReference type="Proteomes" id="UP000306477"/>
    </source>
</evidence>
<protein>
    <submittedName>
        <fullName evidence="1">Uncharacterized protein</fullName>
    </submittedName>
</protein>
<keyword evidence="2" id="KW-1185">Reference proteome</keyword>
<dbReference type="EMBL" id="SLUB01000008">
    <property type="protein sequence ID" value="THE13658.1"/>
    <property type="molecule type" value="Genomic_DNA"/>
</dbReference>
<dbReference type="Proteomes" id="UP000306477">
    <property type="component" value="Unassembled WGS sequence"/>
</dbReference>
<evidence type="ECO:0000313" key="1">
    <source>
        <dbReference type="EMBL" id="THE13658.1"/>
    </source>
</evidence>
<sequence length="171" mass="20344">MKKSFVVISCLLIFIVLNPVYIFAKAPPKLSPECLRKMEERDKHFNKLIMQEIIANFKLDINERSYLEMSPRELLAANMVYGGWENDSYFNSINKHFIGEFRGEPRLFIKPQEAFVLYKDPDNNDVMIHLKLIGTIWGVIDQKKKKGNEIEYKEMKCEKKYFKKKKEYYSN</sequence>
<proteinExistence type="predicted"/>
<dbReference type="RefSeq" id="WP_136378892.1">
    <property type="nucleotide sequence ID" value="NZ_SLUB01000008.1"/>
</dbReference>
<comment type="caution">
    <text evidence="1">The sequence shown here is derived from an EMBL/GenBank/DDBJ whole genome shotgun (WGS) entry which is preliminary data.</text>
</comment>
<reference evidence="1 2" key="1">
    <citation type="journal article" date="2019" name="Indoor Air">
        <title>Impacts of indoor surface finishes on bacterial viability.</title>
        <authorList>
            <person name="Hu J."/>
            <person name="Maamar S.B."/>
            <person name="Glawe A.J."/>
            <person name="Gottel N."/>
            <person name="Gilbert J.A."/>
            <person name="Hartmann E.M."/>
        </authorList>
    </citation>
    <scope>NUCLEOTIDE SEQUENCE [LARGE SCALE GENOMIC DNA]</scope>
    <source>
        <strain evidence="1 2">AF060A6</strain>
    </source>
</reference>
<dbReference type="OrthoDB" id="2877989at2"/>